<accession>B8HZA6</accession>
<protein>
    <submittedName>
        <fullName evidence="1">Uncharacterized protein</fullName>
    </submittedName>
</protein>
<dbReference type="KEGG" id="cyn:Cyan7425_0042"/>
<dbReference type="EMBL" id="CP001346">
    <property type="protein sequence ID" value="ACL47754.1"/>
    <property type="molecule type" value="Genomic_DNA"/>
</dbReference>
<gene>
    <name evidence="1" type="ordered locus">Cyan7425_0042</name>
</gene>
<dbReference type="AlphaFoldDB" id="B8HZA6"/>
<name>B8HZA6_CYAP4</name>
<proteinExistence type="predicted"/>
<dbReference type="HOGENOM" id="CLU_3024557_0_0_3"/>
<organism evidence="1">
    <name type="scientific">Cyanothece sp. (strain PCC 7425 / ATCC 29141)</name>
    <dbReference type="NCBI Taxonomy" id="395961"/>
    <lineage>
        <taxon>Bacteria</taxon>
        <taxon>Bacillati</taxon>
        <taxon>Cyanobacteriota</taxon>
        <taxon>Cyanophyceae</taxon>
        <taxon>Gomontiellales</taxon>
        <taxon>Cyanothecaceae</taxon>
        <taxon>Cyanothece</taxon>
    </lineage>
</organism>
<evidence type="ECO:0000313" key="1">
    <source>
        <dbReference type="EMBL" id="ACL47754.1"/>
    </source>
</evidence>
<reference evidence="1" key="1">
    <citation type="submission" date="2009-01" db="EMBL/GenBank/DDBJ databases">
        <title>Complete sequence of plasmid2 Cyanothece sp. PCC 7425.</title>
        <authorList>
            <consortium name="US DOE Joint Genome Institute"/>
            <person name="Lucas S."/>
            <person name="Copeland A."/>
            <person name="Lapidus A."/>
            <person name="Glavina del Rio T."/>
            <person name="Dalin E."/>
            <person name="Tice H."/>
            <person name="Bruce D."/>
            <person name="Goodwin L."/>
            <person name="Pitluck S."/>
            <person name="Sims D."/>
            <person name="Meineke L."/>
            <person name="Brettin T."/>
            <person name="Detter J.C."/>
            <person name="Han C."/>
            <person name="Larimer F."/>
            <person name="Land M."/>
            <person name="Hauser L."/>
            <person name="Kyrpides N."/>
            <person name="Ovchinnikova G."/>
            <person name="Liberton M."/>
            <person name="Stoeckel J."/>
            <person name="Banerjee A."/>
            <person name="Singh A."/>
            <person name="Page L."/>
            <person name="Sato H."/>
            <person name="Zhao L."/>
            <person name="Sherman L."/>
            <person name="Pakrasi H."/>
            <person name="Richardson P."/>
        </authorList>
    </citation>
    <scope>NUCLEOTIDE SEQUENCE</scope>
    <source>
        <strain evidence="1">PCC 7425</strain>
        <plasmid evidence="1">pP742502</plasmid>
    </source>
</reference>
<keyword evidence="1" id="KW-0614">Plasmid</keyword>
<geneLocation type="plasmid" evidence="1">
    <name>pP742502</name>
</geneLocation>
<sequence>MQLRQFDSLQEFCDRAQDYLLQYEAEHNLSLGMLYTLQQNDRKFAWSNVSGTGYL</sequence>